<feature type="domain" description="CBS" evidence="4">
    <location>
        <begin position="11"/>
        <end position="66"/>
    </location>
</feature>
<keyword evidence="3" id="KW-0479">Metal-binding</keyword>
<feature type="binding site" evidence="3">
    <location>
        <position position="186"/>
    </location>
    <ligand>
        <name>Fe cation</name>
        <dbReference type="ChEBI" id="CHEBI:24875"/>
    </ligand>
</feature>
<dbReference type="InterPro" id="IPR051257">
    <property type="entry name" value="Diverse_CBS-Domain"/>
</dbReference>
<evidence type="ECO:0000256" key="2">
    <source>
        <dbReference type="PROSITE-ProRule" id="PRU00703"/>
    </source>
</evidence>
<evidence type="ECO:0000256" key="3">
    <source>
        <dbReference type="PROSITE-ProRule" id="PRU01249"/>
    </source>
</evidence>
<evidence type="ECO:0000313" key="6">
    <source>
        <dbReference type="EMBL" id="MFC3958258.1"/>
    </source>
</evidence>
<feature type="binding site" evidence="3">
    <location>
        <position position="164"/>
    </location>
    <ligand>
        <name>Fe cation</name>
        <dbReference type="ChEBI" id="CHEBI:24875"/>
    </ligand>
</feature>
<evidence type="ECO:0000259" key="5">
    <source>
        <dbReference type="PROSITE" id="PS51901"/>
    </source>
</evidence>
<dbReference type="InterPro" id="IPR044065">
    <property type="entry name" value="ACP_MB"/>
</dbReference>
<dbReference type="Pfam" id="PF00571">
    <property type="entry name" value="CBS"/>
    <property type="match status" value="2"/>
</dbReference>
<gene>
    <name evidence="6" type="ORF">ACFOUR_07735</name>
</gene>
<dbReference type="SUPFAM" id="SSF54631">
    <property type="entry name" value="CBS-domain pair"/>
    <property type="match status" value="1"/>
</dbReference>
<feature type="binding site" evidence="3">
    <location>
        <position position="183"/>
    </location>
    <ligand>
        <name>Zn(2+)</name>
        <dbReference type="ChEBI" id="CHEBI:29105"/>
    </ligand>
</feature>
<feature type="binding site" evidence="3">
    <location>
        <position position="167"/>
    </location>
    <ligand>
        <name>Fe cation</name>
        <dbReference type="ChEBI" id="CHEBI:24875"/>
    </ligand>
</feature>
<dbReference type="InterPro" id="IPR000644">
    <property type="entry name" value="CBS_dom"/>
</dbReference>
<feature type="domain" description="CBS" evidence="4">
    <location>
        <begin position="75"/>
        <end position="132"/>
    </location>
</feature>
<feature type="binding site" evidence="3">
    <location>
        <position position="183"/>
    </location>
    <ligand>
        <name>Fe cation</name>
        <dbReference type="ChEBI" id="CHEBI:24875"/>
    </ligand>
</feature>
<dbReference type="GO" id="GO:0046872">
    <property type="term" value="F:metal ion binding"/>
    <property type="evidence" value="ECO:0007669"/>
    <property type="project" value="UniProtKB-KW"/>
</dbReference>
<dbReference type="Gene3D" id="3.10.580.10">
    <property type="entry name" value="CBS-domain"/>
    <property type="match status" value="1"/>
</dbReference>
<dbReference type="AlphaFoldDB" id="A0ABD5NMM3"/>
<comment type="caution">
    <text evidence="6">The sequence shown here is derived from an EMBL/GenBank/DDBJ whole genome shotgun (WGS) entry which is preliminary data.</text>
</comment>
<dbReference type="GeneID" id="73904127"/>
<dbReference type="SMART" id="SM00116">
    <property type="entry name" value="CBS"/>
    <property type="match status" value="2"/>
</dbReference>
<dbReference type="PROSITE" id="PS51371">
    <property type="entry name" value="CBS"/>
    <property type="match status" value="2"/>
</dbReference>
<keyword evidence="3" id="KW-0862">Zinc</keyword>
<feature type="binding site" evidence="3">
    <location>
        <position position="186"/>
    </location>
    <ligand>
        <name>Zn(2+)</name>
        <dbReference type="ChEBI" id="CHEBI:29105"/>
    </ligand>
</feature>
<evidence type="ECO:0000313" key="7">
    <source>
        <dbReference type="Proteomes" id="UP001595846"/>
    </source>
</evidence>
<dbReference type="PANTHER" id="PTHR43080:SF2">
    <property type="entry name" value="CBS DOMAIN-CONTAINING PROTEIN"/>
    <property type="match status" value="1"/>
</dbReference>
<accession>A0ABD5NMM3</accession>
<feature type="domain" description="ACP-type MB" evidence="5">
    <location>
        <begin position="159"/>
        <end position="189"/>
    </location>
</feature>
<keyword evidence="3" id="KW-0408">Iron</keyword>
<evidence type="ECO:0000256" key="1">
    <source>
        <dbReference type="ARBA" id="ARBA00023122"/>
    </source>
</evidence>
<dbReference type="PANTHER" id="PTHR43080">
    <property type="entry name" value="CBS DOMAIN-CONTAINING PROTEIN CBSX3, MITOCHONDRIAL"/>
    <property type="match status" value="1"/>
</dbReference>
<keyword evidence="7" id="KW-1185">Reference proteome</keyword>
<feature type="binding site" evidence="3">
    <location>
        <position position="167"/>
    </location>
    <ligand>
        <name>Zn(2+)</name>
        <dbReference type="ChEBI" id="CHEBI:29105"/>
    </ligand>
</feature>
<feature type="binding site" evidence="3">
    <location>
        <position position="164"/>
    </location>
    <ligand>
        <name>Zn(2+)</name>
        <dbReference type="ChEBI" id="CHEBI:29105"/>
    </ligand>
</feature>
<organism evidence="6 7">
    <name type="scientific">Halovivax cerinus</name>
    <dbReference type="NCBI Taxonomy" id="1487865"/>
    <lineage>
        <taxon>Archaea</taxon>
        <taxon>Methanobacteriati</taxon>
        <taxon>Methanobacteriota</taxon>
        <taxon>Stenosarchaea group</taxon>
        <taxon>Halobacteria</taxon>
        <taxon>Halobacteriales</taxon>
        <taxon>Natrialbaceae</taxon>
        <taxon>Halovivax</taxon>
    </lineage>
</organism>
<keyword evidence="1 2" id="KW-0129">CBS domain</keyword>
<name>A0ABD5NMM3_9EURY</name>
<dbReference type="EMBL" id="JBHSAQ010000003">
    <property type="protein sequence ID" value="MFC3958258.1"/>
    <property type="molecule type" value="Genomic_DNA"/>
</dbReference>
<sequence length="189" mass="19576">METEVSVKDVLTTSYVGVSESDSVRGAVELMRAERAGSVLVVRGSSAVGIMTEWDVMGVVEAGQDPDTVTVGSVMSSPVLTIEPDRSLTDAAGVMARDAIRNLVVEDDEGIVGVLTQRDVIAAAGSFSGTTTVGNSEPMAMAADTVAQGVETNGGTDYTTQGVCDSCGTFAESLRERNGQLVCNDCRSI</sequence>
<dbReference type="CDD" id="cd02205">
    <property type="entry name" value="CBS_pair_SF"/>
    <property type="match status" value="1"/>
</dbReference>
<dbReference type="PROSITE" id="PS51901">
    <property type="entry name" value="ACP_MB"/>
    <property type="match status" value="1"/>
</dbReference>
<reference evidence="6 7" key="1">
    <citation type="journal article" date="2019" name="Int. J. Syst. Evol. Microbiol.">
        <title>The Global Catalogue of Microorganisms (GCM) 10K type strain sequencing project: providing services to taxonomists for standard genome sequencing and annotation.</title>
        <authorList>
            <consortium name="The Broad Institute Genomics Platform"/>
            <consortium name="The Broad Institute Genome Sequencing Center for Infectious Disease"/>
            <person name="Wu L."/>
            <person name="Ma J."/>
        </authorList>
    </citation>
    <scope>NUCLEOTIDE SEQUENCE [LARGE SCALE GENOMIC DNA]</scope>
    <source>
        <strain evidence="6 7">IBRC-M 10256</strain>
    </source>
</reference>
<dbReference type="Proteomes" id="UP001595846">
    <property type="component" value="Unassembled WGS sequence"/>
</dbReference>
<protein>
    <submittedName>
        <fullName evidence="6">Cyclic nucleotide-binding/CBS domain-containing protein</fullName>
    </submittedName>
</protein>
<dbReference type="RefSeq" id="WP_256531392.1">
    <property type="nucleotide sequence ID" value="NZ_CP101824.1"/>
</dbReference>
<dbReference type="InterPro" id="IPR046342">
    <property type="entry name" value="CBS_dom_sf"/>
</dbReference>
<evidence type="ECO:0000259" key="4">
    <source>
        <dbReference type="PROSITE" id="PS51371"/>
    </source>
</evidence>
<proteinExistence type="predicted"/>